<sequence>MSGLFKKSRHNAPASPASPAIHSQHYGDPQCSSDRLQQESRHSETTKGDTSYRPHLFRSKTWQISSSSKESLATDGLSPKLSKSPKLNGSVKSFFSTKSRKSSDEEDDSDDEFWQCKGKEGTGMLEGDGKSNRKVKSRQPVYINTPSPIPIPIPSRYKPKAVQIQRGVSTRKNRKPSKSTILSSRTSSKDPSASRTTEASSVLSSAYPRSPYGNSTAASSFLDPRSITSVYNQREHGKINSTGGSNSDSDLEEEHRGRDSKNLRRERSKYLEAQRSENSISFTMGNKDKIKSKSQTYKTLESSTSSQDYRRNGEKRNQRAGSRIGNDDRFYYHEERDYAVHDFCNKHKFSATRTGSNPSAQGATITNTRGDKNKALPKLPIDAQMAKPHYDYTEHYLSTRVANHNSERVHSKTGPRRLKYYESYEGAHQGWR</sequence>
<evidence type="ECO:0000313" key="3">
    <source>
        <dbReference type="Proteomes" id="UP000019487"/>
    </source>
</evidence>
<feature type="region of interest" description="Disordered" evidence="1">
    <location>
        <begin position="1"/>
        <end position="324"/>
    </location>
</feature>
<comment type="caution">
    <text evidence="2">The sequence shown here is derived from an EMBL/GenBank/DDBJ whole genome shotgun (WGS) entry which is preliminary data.</text>
</comment>
<evidence type="ECO:0000313" key="2">
    <source>
        <dbReference type="EMBL" id="ESZ97358.1"/>
    </source>
</evidence>
<feature type="compositionally biased region" description="Polar residues" evidence="1">
    <location>
        <begin position="190"/>
        <end position="204"/>
    </location>
</feature>
<dbReference type="Proteomes" id="UP000019487">
    <property type="component" value="Unassembled WGS sequence"/>
</dbReference>
<feature type="compositionally biased region" description="Polar residues" evidence="1">
    <location>
        <begin position="239"/>
        <end position="248"/>
    </location>
</feature>
<feature type="compositionally biased region" description="Basic and acidic residues" evidence="1">
    <location>
        <begin position="308"/>
        <end position="317"/>
    </location>
</feature>
<feature type="compositionally biased region" description="Acidic residues" evidence="1">
    <location>
        <begin position="104"/>
        <end position="113"/>
    </location>
</feature>
<accession>W9CMW4</accession>
<dbReference type="HOGENOM" id="CLU_634857_0_0_1"/>
<reference evidence="2 3" key="1">
    <citation type="journal article" date="2014" name="Genome Announc.">
        <title>Draft genome sequence of Sclerotinia borealis, a psychrophilic plant pathogenic fungus.</title>
        <authorList>
            <person name="Mardanov A.V."/>
            <person name="Beletsky A.V."/>
            <person name="Kadnikov V.V."/>
            <person name="Ignatov A.N."/>
            <person name="Ravin N.V."/>
        </authorList>
    </citation>
    <scope>NUCLEOTIDE SEQUENCE [LARGE SCALE GENOMIC DNA]</scope>
    <source>
        <strain evidence="3">F-4157</strain>
    </source>
</reference>
<gene>
    <name evidence="2" type="ORF">SBOR_2242</name>
</gene>
<dbReference type="AlphaFoldDB" id="W9CMW4"/>
<evidence type="ECO:0000256" key="1">
    <source>
        <dbReference type="SAM" id="MobiDB-lite"/>
    </source>
</evidence>
<feature type="compositionally biased region" description="Polar residues" evidence="1">
    <location>
        <begin position="351"/>
        <end position="368"/>
    </location>
</feature>
<organism evidence="2 3">
    <name type="scientific">Sclerotinia borealis (strain F-4128)</name>
    <dbReference type="NCBI Taxonomy" id="1432307"/>
    <lineage>
        <taxon>Eukaryota</taxon>
        <taxon>Fungi</taxon>
        <taxon>Dikarya</taxon>
        <taxon>Ascomycota</taxon>
        <taxon>Pezizomycotina</taxon>
        <taxon>Leotiomycetes</taxon>
        <taxon>Helotiales</taxon>
        <taxon>Sclerotiniaceae</taxon>
        <taxon>Sclerotinia</taxon>
    </lineage>
</organism>
<feature type="compositionally biased region" description="Polar residues" evidence="1">
    <location>
        <begin position="293"/>
        <end position="307"/>
    </location>
</feature>
<name>W9CMW4_SCLBF</name>
<feature type="compositionally biased region" description="Polar residues" evidence="1">
    <location>
        <begin position="60"/>
        <end position="71"/>
    </location>
</feature>
<feature type="compositionally biased region" description="Basic and acidic residues" evidence="1">
    <location>
        <begin position="253"/>
        <end position="275"/>
    </location>
</feature>
<feature type="compositionally biased region" description="Basic and acidic residues" evidence="1">
    <location>
        <begin position="36"/>
        <end position="52"/>
    </location>
</feature>
<feature type="compositionally biased region" description="Basic residues" evidence="1">
    <location>
        <begin position="1"/>
        <end position="10"/>
    </location>
</feature>
<feature type="region of interest" description="Disordered" evidence="1">
    <location>
        <begin position="351"/>
        <end position="375"/>
    </location>
</feature>
<proteinExistence type="predicted"/>
<keyword evidence="3" id="KW-1185">Reference proteome</keyword>
<dbReference type="EMBL" id="AYSA01000088">
    <property type="protein sequence ID" value="ESZ97358.1"/>
    <property type="molecule type" value="Genomic_DNA"/>
</dbReference>
<dbReference type="OrthoDB" id="3559415at2759"/>
<protein>
    <submittedName>
        <fullName evidence="2">Uncharacterized protein</fullName>
    </submittedName>
</protein>